<feature type="transmembrane region" description="Helical" evidence="7">
    <location>
        <begin position="317"/>
        <end position="345"/>
    </location>
</feature>
<feature type="transmembrane region" description="Helical" evidence="7">
    <location>
        <begin position="147"/>
        <end position="164"/>
    </location>
</feature>
<feature type="transmembrane region" description="Helical" evidence="7">
    <location>
        <begin position="210"/>
        <end position="232"/>
    </location>
</feature>
<comment type="subcellular location">
    <subcellularLocation>
        <location evidence="1">Cell membrane</location>
        <topology evidence="1">Multi-pass membrane protein</topology>
    </subcellularLocation>
</comment>
<evidence type="ECO:0000256" key="7">
    <source>
        <dbReference type="SAM" id="Phobius"/>
    </source>
</evidence>
<dbReference type="PANTHER" id="PTHR30250:SF10">
    <property type="entry name" value="LIPOPOLYSACCHARIDE BIOSYNTHESIS PROTEIN WZXC"/>
    <property type="match status" value="1"/>
</dbReference>
<protein>
    <submittedName>
        <fullName evidence="8">Lipopolysaccharide biosynthesis protein</fullName>
    </submittedName>
</protein>
<dbReference type="PANTHER" id="PTHR30250">
    <property type="entry name" value="PST FAMILY PREDICTED COLANIC ACID TRANSPORTER"/>
    <property type="match status" value="1"/>
</dbReference>
<dbReference type="GO" id="GO:0005886">
    <property type="term" value="C:plasma membrane"/>
    <property type="evidence" value="ECO:0007669"/>
    <property type="project" value="UniProtKB-SubCell"/>
</dbReference>
<proteinExistence type="inferred from homology"/>
<dbReference type="EMBL" id="VATY01000004">
    <property type="protein sequence ID" value="TMM53787.1"/>
    <property type="molecule type" value="Genomic_DNA"/>
</dbReference>
<accession>A0A5S3PHR7</accession>
<gene>
    <name evidence="8" type="ORF">FEE95_17980</name>
</gene>
<feature type="transmembrane region" description="Helical" evidence="7">
    <location>
        <begin position="79"/>
        <end position="102"/>
    </location>
</feature>
<evidence type="ECO:0000256" key="3">
    <source>
        <dbReference type="ARBA" id="ARBA00022475"/>
    </source>
</evidence>
<evidence type="ECO:0000313" key="8">
    <source>
        <dbReference type="EMBL" id="TMM53787.1"/>
    </source>
</evidence>
<evidence type="ECO:0000256" key="1">
    <source>
        <dbReference type="ARBA" id="ARBA00004651"/>
    </source>
</evidence>
<dbReference type="InterPro" id="IPR050833">
    <property type="entry name" value="Poly_Biosynth_Transport"/>
</dbReference>
<name>A0A5S3PHR7_9FLAO</name>
<dbReference type="AlphaFoldDB" id="A0A5S3PHR7"/>
<dbReference type="OrthoDB" id="9770347at2"/>
<reference evidence="8 9" key="1">
    <citation type="submission" date="2019-05" db="EMBL/GenBank/DDBJ databases">
        <authorList>
            <person name="Zhang J.-Y."/>
            <person name="Feg X."/>
            <person name="Du Z.-J."/>
        </authorList>
    </citation>
    <scope>NUCLEOTIDE SEQUENCE [LARGE SCALE GENOMIC DNA]</scope>
    <source>
        <strain evidence="8 9">RZ26</strain>
    </source>
</reference>
<comment type="similarity">
    <text evidence="2">Belongs to the polysaccharide synthase family.</text>
</comment>
<feature type="transmembrane region" description="Helical" evidence="7">
    <location>
        <begin position="285"/>
        <end position="305"/>
    </location>
</feature>
<sequence>MSLGNKIFGGMVWSAVERISIQGVQFVLGIILARILTPEEYGIIGILIVFIVVSQVFIDSGFTKALIQKQDRTKEDISTVFWFNILISTLAYTILFFFAPLIADLYDIPLLSDLLRVLAISLIINALFTVPSTLYTIELDFKTLTKINFAATIISGGIAIAMAYSGYGVWSLVAQTLVRSIATALLIWIQSKWKPSFIFSKKSFKELFSFGYRLLVSSLLSKIVNNFAALFIAKYNTADLGYYTRGTQFSDVLFSTFNSVLERILLPGLAKVQDQKEVLIKHTKSILMASSLLIFPLFFFLAAIAEPLIRVLLTEKWMMAVPIMQIFCIARLITIPCGINVNLLYVIGRTDLELKQQYLKIIVRVILLLLALKHGIIYIALAELAATTIHFFINSYYPGKIMQYGAFSQIKDMSPIILSSLIMVVPVYAIVHFISNDILVLCITPFVALVIYLGLIRLFKVQVFDELIDRVKGFFKTPKP</sequence>
<evidence type="ECO:0000256" key="6">
    <source>
        <dbReference type="ARBA" id="ARBA00023136"/>
    </source>
</evidence>
<comment type="caution">
    <text evidence="8">The sequence shown here is derived from an EMBL/GenBank/DDBJ whole genome shotgun (WGS) entry which is preliminary data.</text>
</comment>
<organism evidence="8 9">
    <name type="scientific">Maribacter algarum</name>
    <name type="common">ex Zhang et al. 2020</name>
    <dbReference type="NCBI Taxonomy" id="2578118"/>
    <lineage>
        <taxon>Bacteria</taxon>
        <taxon>Pseudomonadati</taxon>
        <taxon>Bacteroidota</taxon>
        <taxon>Flavobacteriia</taxon>
        <taxon>Flavobacteriales</taxon>
        <taxon>Flavobacteriaceae</taxon>
        <taxon>Maribacter</taxon>
    </lineage>
</organism>
<feature type="transmembrane region" description="Helical" evidence="7">
    <location>
        <begin position="438"/>
        <end position="459"/>
    </location>
</feature>
<evidence type="ECO:0000256" key="5">
    <source>
        <dbReference type="ARBA" id="ARBA00022989"/>
    </source>
</evidence>
<feature type="transmembrane region" description="Helical" evidence="7">
    <location>
        <begin position="413"/>
        <end position="431"/>
    </location>
</feature>
<keyword evidence="6 7" id="KW-0472">Membrane</keyword>
<keyword evidence="9" id="KW-1185">Reference proteome</keyword>
<dbReference type="Pfam" id="PF13440">
    <property type="entry name" value="Polysacc_synt_3"/>
    <property type="match status" value="1"/>
</dbReference>
<feature type="transmembrane region" description="Helical" evidence="7">
    <location>
        <begin position="114"/>
        <end position="135"/>
    </location>
</feature>
<keyword evidence="5 7" id="KW-1133">Transmembrane helix</keyword>
<dbReference type="Proteomes" id="UP000310314">
    <property type="component" value="Unassembled WGS sequence"/>
</dbReference>
<keyword evidence="4 7" id="KW-0812">Transmembrane</keyword>
<keyword evidence="3" id="KW-1003">Cell membrane</keyword>
<evidence type="ECO:0000313" key="9">
    <source>
        <dbReference type="Proteomes" id="UP000310314"/>
    </source>
</evidence>
<feature type="transmembrane region" description="Helical" evidence="7">
    <location>
        <begin position="366"/>
        <end position="393"/>
    </location>
</feature>
<feature type="transmembrane region" description="Helical" evidence="7">
    <location>
        <begin position="41"/>
        <end position="58"/>
    </location>
</feature>
<evidence type="ECO:0000256" key="2">
    <source>
        <dbReference type="ARBA" id="ARBA00007430"/>
    </source>
</evidence>
<dbReference type="CDD" id="cd13127">
    <property type="entry name" value="MATE_tuaB_like"/>
    <property type="match status" value="1"/>
</dbReference>
<evidence type="ECO:0000256" key="4">
    <source>
        <dbReference type="ARBA" id="ARBA00022692"/>
    </source>
</evidence>
<dbReference type="RefSeq" id="WP_138659411.1">
    <property type="nucleotide sequence ID" value="NZ_VATY01000004.1"/>
</dbReference>